<evidence type="ECO:0000313" key="1">
    <source>
        <dbReference type="EMBL" id="KAK9496466.1"/>
    </source>
</evidence>
<evidence type="ECO:0000313" key="2">
    <source>
        <dbReference type="Proteomes" id="UP001461498"/>
    </source>
</evidence>
<accession>A0AAW1CEL2</accession>
<keyword evidence="2" id="KW-1185">Reference proteome</keyword>
<gene>
    <name evidence="1" type="ORF">O3M35_013230</name>
</gene>
<comment type="caution">
    <text evidence="1">The sequence shown here is derived from an EMBL/GenBank/DDBJ whole genome shotgun (WGS) entry which is preliminary data.</text>
</comment>
<reference evidence="1 2" key="1">
    <citation type="submission" date="2022-12" db="EMBL/GenBank/DDBJ databases">
        <title>Chromosome-level genome assembly of true bugs.</title>
        <authorList>
            <person name="Ma L."/>
            <person name="Li H."/>
        </authorList>
    </citation>
    <scope>NUCLEOTIDE SEQUENCE [LARGE SCALE GENOMIC DNA]</scope>
    <source>
        <strain evidence="1">Lab_2022b</strain>
    </source>
</reference>
<proteinExistence type="predicted"/>
<name>A0AAW1CEL2_9HEMI</name>
<protein>
    <submittedName>
        <fullName evidence="1">Uncharacterized protein</fullName>
    </submittedName>
</protein>
<dbReference type="AlphaFoldDB" id="A0AAW1CEL2"/>
<dbReference type="EMBL" id="JAPXFL010000079">
    <property type="protein sequence ID" value="KAK9496466.1"/>
    <property type="molecule type" value="Genomic_DNA"/>
</dbReference>
<organism evidence="1 2">
    <name type="scientific">Rhynocoris fuscipes</name>
    <dbReference type="NCBI Taxonomy" id="488301"/>
    <lineage>
        <taxon>Eukaryota</taxon>
        <taxon>Metazoa</taxon>
        <taxon>Ecdysozoa</taxon>
        <taxon>Arthropoda</taxon>
        <taxon>Hexapoda</taxon>
        <taxon>Insecta</taxon>
        <taxon>Pterygota</taxon>
        <taxon>Neoptera</taxon>
        <taxon>Paraneoptera</taxon>
        <taxon>Hemiptera</taxon>
        <taxon>Heteroptera</taxon>
        <taxon>Panheteroptera</taxon>
        <taxon>Cimicomorpha</taxon>
        <taxon>Reduviidae</taxon>
        <taxon>Harpactorinae</taxon>
        <taxon>Harpactorini</taxon>
        <taxon>Rhynocoris</taxon>
    </lineage>
</organism>
<sequence length="54" mass="6401">MSYSKLTKFSPLRHIRIRPYQLSILGPYSDVIIFLSITPHLTSNHHITYHMFND</sequence>
<dbReference type="Proteomes" id="UP001461498">
    <property type="component" value="Unassembled WGS sequence"/>
</dbReference>